<evidence type="ECO:0000313" key="4">
    <source>
        <dbReference type="Proteomes" id="UP000238916"/>
    </source>
</evidence>
<feature type="domain" description="Peptidase C1A papain C-terminal" evidence="2">
    <location>
        <begin position="31"/>
        <end position="247"/>
    </location>
</feature>
<dbReference type="Proteomes" id="UP000238916">
    <property type="component" value="Unassembled WGS sequence"/>
</dbReference>
<dbReference type="SMART" id="SM00645">
    <property type="entry name" value="Pept_C1"/>
    <property type="match status" value="1"/>
</dbReference>
<evidence type="ECO:0000313" key="3">
    <source>
        <dbReference type="EMBL" id="SPF37543.1"/>
    </source>
</evidence>
<accession>A0A2U3KD12</accession>
<dbReference type="InterPro" id="IPR000668">
    <property type="entry name" value="Peptidase_C1A_C"/>
</dbReference>
<reference evidence="4" key="1">
    <citation type="submission" date="2018-02" db="EMBL/GenBank/DDBJ databases">
        <authorList>
            <person name="Hausmann B."/>
        </authorList>
    </citation>
    <scope>NUCLEOTIDE SEQUENCE [LARGE SCALE GENOMIC DNA]</scope>
    <source>
        <strain evidence="4">Peat soil MAG SbF1</strain>
    </source>
</reference>
<dbReference type="GO" id="GO:0006508">
    <property type="term" value="P:proteolysis"/>
    <property type="evidence" value="ECO:0007669"/>
    <property type="project" value="InterPro"/>
</dbReference>
<proteinExistence type="inferred from homology"/>
<comment type="similarity">
    <text evidence="1">Belongs to the peptidase C1 family.</text>
</comment>
<dbReference type="PANTHER" id="PTHR12411">
    <property type="entry name" value="CYSTEINE PROTEASE FAMILY C1-RELATED"/>
    <property type="match status" value="1"/>
</dbReference>
<dbReference type="AlphaFoldDB" id="A0A2U3KD12"/>
<dbReference type="CDD" id="cd02619">
    <property type="entry name" value="Peptidase_C1"/>
    <property type="match status" value="1"/>
</dbReference>
<name>A0A2U3KD12_9FIRM</name>
<dbReference type="EMBL" id="OMOF01000094">
    <property type="protein sequence ID" value="SPF37543.1"/>
    <property type="molecule type" value="Genomic_DNA"/>
</dbReference>
<dbReference type="OrthoDB" id="3648721at2"/>
<dbReference type="Pfam" id="PF00112">
    <property type="entry name" value="Peptidase_C1"/>
    <property type="match status" value="1"/>
</dbReference>
<dbReference type="Gene3D" id="3.90.70.10">
    <property type="entry name" value="Cysteine proteinases"/>
    <property type="match status" value="1"/>
</dbReference>
<dbReference type="SUPFAM" id="SSF54001">
    <property type="entry name" value="Cysteine proteinases"/>
    <property type="match status" value="1"/>
</dbReference>
<sequence length="251" mass="28246">MGKRAYKLKPDTKDLRDRVFRSTQFKTITVLPKNIDLRFGCSPVVDQGELGSCTANAIASGLREYWENSSGKLTMLSRLWLYWEERNTEGTVNEDAGASIRDGMKILQKIGCAPEADWPYDVTKFTQTPPSKANLDAPQFKITEYHRVTNLTLLKIALSEGYPLVIGIKVYESFESDQVAQTGIVPLPKQGEQFLGGHAVLAVGYKDDAKIQGQGVVICRNSWGENWGDKGYFYLPYSYFNNYVTDMWTGK</sequence>
<dbReference type="GO" id="GO:0008234">
    <property type="term" value="F:cysteine-type peptidase activity"/>
    <property type="evidence" value="ECO:0007669"/>
    <property type="project" value="InterPro"/>
</dbReference>
<organism evidence="3 4">
    <name type="scientific">Candidatus Desulfosporosinus infrequens</name>
    <dbReference type="NCBI Taxonomy" id="2043169"/>
    <lineage>
        <taxon>Bacteria</taxon>
        <taxon>Bacillati</taxon>
        <taxon>Bacillota</taxon>
        <taxon>Clostridia</taxon>
        <taxon>Eubacteriales</taxon>
        <taxon>Desulfitobacteriaceae</taxon>
        <taxon>Desulfosporosinus</taxon>
    </lineage>
</organism>
<dbReference type="InterPro" id="IPR038765">
    <property type="entry name" value="Papain-like_cys_pep_sf"/>
</dbReference>
<evidence type="ECO:0000259" key="2">
    <source>
        <dbReference type="SMART" id="SM00645"/>
    </source>
</evidence>
<dbReference type="InterPro" id="IPR013128">
    <property type="entry name" value="Peptidase_C1A"/>
</dbReference>
<gene>
    <name evidence="3" type="ORF">SBF1_1830015</name>
</gene>
<evidence type="ECO:0000256" key="1">
    <source>
        <dbReference type="ARBA" id="ARBA00008455"/>
    </source>
</evidence>
<protein>
    <submittedName>
        <fullName evidence="3">Xylellain</fullName>
    </submittedName>
</protein>